<dbReference type="Gene3D" id="1.20.120.450">
    <property type="entry name" value="dinb family like domain"/>
    <property type="match status" value="1"/>
</dbReference>
<proteinExistence type="predicted"/>
<name>A0A543FMM3_9PSEU</name>
<dbReference type="Proteomes" id="UP000319818">
    <property type="component" value="Unassembled WGS sequence"/>
</dbReference>
<dbReference type="InterPro" id="IPR034660">
    <property type="entry name" value="DinB/YfiT-like"/>
</dbReference>
<reference evidence="1 2" key="1">
    <citation type="submission" date="2019-06" db="EMBL/GenBank/DDBJ databases">
        <title>Sequencing the genomes of 1000 actinobacteria strains.</title>
        <authorList>
            <person name="Klenk H.-P."/>
        </authorList>
    </citation>
    <scope>NUCLEOTIDE SEQUENCE [LARGE SCALE GENOMIC DNA]</scope>
    <source>
        <strain evidence="1 2">DSM 45511</strain>
    </source>
</reference>
<evidence type="ECO:0000313" key="1">
    <source>
        <dbReference type="EMBL" id="TQM35042.1"/>
    </source>
</evidence>
<dbReference type="AlphaFoldDB" id="A0A543FMM3"/>
<keyword evidence="2" id="KW-1185">Reference proteome</keyword>
<accession>A0A543FMM3</accession>
<organism evidence="1 2">
    <name type="scientific">Pseudonocardia cypriaca</name>
    <dbReference type="NCBI Taxonomy" id="882449"/>
    <lineage>
        <taxon>Bacteria</taxon>
        <taxon>Bacillati</taxon>
        <taxon>Actinomycetota</taxon>
        <taxon>Actinomycetes</taxon>
        <taxon>Pseudonocardiales</taxon>
        <taxon>Pseudonocardiaceae</taxon>
        <taxon>Pseudonocardia</taxon>
    </lineage>
</organism>
<gene>
    <name evidence="1" type="ORF">FB388_6468</name>
</gene>
<comment type="caution">
    <text evidence="1">The sequence shown here is derived from an EMBL/GenBank/DDBJ whole genome shotgun (WGS) entry which is preliminary data.</text>
</comment>
<dbReference type="InterPro" id="IPR007061">
    <property type="entry name" value="MST-like"/>
</dbReference>
<dbReference type="EMBL" id="VFPH01000003">
    <property type="protein sequence ID" value="TQM35042.1"/>
    <property type="molecule type" value="Genomic_DNA"/>
</dbReference>
<evidence type="ECO:0000313" key="2">
    <source>
        <dbReference type="Proteomes" id="UP000319818"/>
    </source>
</evidence>
<dbReference type="Pfam" id="PF04978">
    <property type="entry name" value="MST"/>
    <property type="match status" value="1"/>
</dbReference>
<sequence length="169" mass="19001">MSDDNRPRPPATADERTMFAGWLDFHRATLELKCAGLTPAQLATRAVEPSTLSLLGLVRHMADVERGWFRRRLAGEDAPPLYYSDDDPDGDFDNLDPTTVDEAFATWRAECDRAREIAAALPSLDVMVTDRAGRKLSARWVLHHMVEEYARHNGHADLLRERIDGTTGE</sequence>
<protein>
    <submittedName>
        <fullName evidence="1">Uncharacterized protein DUF664</fullName>
    </submittedName>
</protein>
<dbReference type="SUPFAM" id="SSF109854">
    <property type="entry name" value="DinB/YfiT-like putative metalloenzymes"/>
    <property type="match status" value="1"/>
</dbReference>